<evidence type="ECO:0000256" key="5">
    <source>
        <dbReference type="ARBA" id="ARBA00022679"/>
    </source>
</evidence>
<dbReference type="InterPro" id="IPR001048">
    <property type="entry name" value="Asp/Glu/Uridylate_kinase"/>
</dbReference>
<dbReference type="PANTHER" id="PTHR42833">
    <property type="entry name" value="URIDYLATE KINASE"/>
    <property type="match status" value="1"/>
</dbReference>
<protein>
    <recommendedName>
        <fullName evidence="3">UMP kinase</fullName>
        <ecNumber evidence="3">2.7.4.22</ecNumber>
    </recommendedName>
    <alternativeName>
        <fullName evidence="10">Uridine monophosphate kinase</fullName>
    </alternativeName>
</protein>
<evidence type="ECO:0000313" key="12">
    <source>
        <dbReference type="EMBL" id="PJC56366.1"/>
    </source>
</evidence>
<dbReference type="Proteomes" id="UP000230391">
    <property type="component" value="Unassembled WGS sequence"/>
</dbReference>
<evidence type="ECO:0000256" key="6">
    <source>
        <dbReference type="ARBA" id="ARBA00022741"/>
    </source>
</evidence>
<keyword evidence="6" id="KW-0547">Nucleotide-binding</keyword>
<evidence type="ECO:0000256" key="2">
    <source>
        <dbReference type="ARBA" id="ARBA00007614"/>
    </source>
</evidence>
<dbReference type="InterPro" id="IPR011818">
    <property type="entry name" value="Uridylate_kinase_arch/spir"/>
</dbReference>
<gene>
    <name evidence="12" type="ORF">CO026_00690</name>
</gene>
<dbReference type="EC" id="2.7.4.22" evidence="3"/>
<sequence length="232" mass="25527">MSHAETIVMSVGGSLIVPDQIDTKFLSNLKDLIHIEATTNGRHFIIIAGGGKTARHYQEAAATVTNLESDDLDWMGIHATRLNGHLLRTIFRDIAYPIMIKNPDEILDVSKKEKVIIAAGYRPGCSTDLRAIQIAERVHAVKVINLSNTDYVYTDDPRTNPKAVKIEDIIWADFRKLIPAEWAPGLSSPFDPVAAEAAEAGGIEVAQINGLKLEELANYLHDEPFVGTKIHP</sequence>
<evidence type="ECO:0000256" key="1">
    <source>
        <dbReference type="ARBA" id="ARBA00004791"/>
    </source>
</evidence>
<name>A0A2M8FFG5_9BACT</name>
<dbReference type="GO" id="GO:0005524">
    <property type="term" value="F:ATP binding"/>
    <property type="evidence" value="ECO:0007669"/>
    <property type="project" value="UniProtKB-KW"/>
</dbReference>
<dbReference type="InterPro" id="IPR036393">
    <property type="entry name" value="AceGlu_kinase-like_sf"/>
</dbReference>
<evidence type="ECO:0000256" key="3">
    <source>
        <dbReference type="ARBA" id="ARBA00012899"/>
    </source>
</evidence>
<keyword evidence="5" id="KW-0808">Transferase</keyword>
<evidence type="ECO:0000256" key="10">
    <source>
        <dbReference type="ARBA" id="ARBA00032092"/>
    </source>
</evidence>
<comment type="similarity">
    <text evidence="2">Belongs to the UMP kinase family.</text>
</comment>
<proteinExistence type="inferred from homology"/>
<evidence type="ECO:0000313" key="13">
    <source>
        <dbReference type="Proteomes" id="UP000230391"/>
    </source>
</evidence>
<dbReference type="Gene3D" id="3.40.1160.10">
    <property type="entry name" value="Acetylglutamate kinase-like"/>
    <property type="match status" value="1"/>
</dbReference>
<dbReference type="GO" id="GO:0033862">
    <property type="term" value="F:UMP kinase activity"/>
    <property type="evidence" value="ECO:0007669"/>
    <property type="project" value="UniProtKB-EC"/>
</dbReference>
<comment type="pathway">
    <text evidence="1">Pyrimidine metabolism; CTP biosynthesis via de novo pathway; UDP from UMP (UMPK route): step 1/1.</text>
</comment>
<evidence type="ECO:0000256" key="9">
    <source>
        <dbReference type="ARBA" id="ARBA00022975"/>
    </source>
</evidence>
<dbReference type="EMBL" id="PFRD01000035">
    <property type="protein sequence ID" value="PJC56366.1"/>
    <property type="molecule type" value="Genomic_DNA"/>
</dbReference>
<evidence type="ECO:0000256" key="4">
    <source>
        <dbReference type="ARBA" id="ARBA00022490"/>
    </source>
</evidence>
<dbReference type="PANTHER" id="PTHR42833:SF4">
    <property type="entry name" value="URIDYLATE KINASE PUMPKIN, CHLOROPLASTIC"/>
    <property type="match status" value="1"/>
</dbReference>
<dbReference type="SUPFAM" id="SSF53633">
    <property type="entry name" value="Carbamate kinase-like"/>
    <property type="match status" value="1"/>
</dbReference>
<dbReference type="NCBIfam" id="TIGR02076">
    <property type="entry name" value="pyrH_arch"/>
    <property type="match status" value="1"/>
</dbReference>
<accession>A0A2M8FFG5</accession>
<evidence type="ECO:0000256" key="8">
    <source>
        <dbReference type="ARBA" id="ARBA00022840"/>
    </source>
</evidence>
<evidence type="ECO:0000259" key="11">
    <source>
        <dbReference type="Pfam" id="PF00696"/>
    </source>
</evidence>
<keyword evidence="9" id="KW-0665">Pyrimidine biosynthesis</keyword>
<keyword evidence="8" id="KW-0067">ATP-binding</keyword>
<feature type="domain" description="Aspartate/glutamate/uridylate kinase" evidence="11">
    <location>
        <begin position="6"/>
        <end position="205"/>
    </location>
</feature>
<dbReference type="GO" id="GO:0006225">
    <property type="term" value="P:UDP biosynthetic process"/>
    <property type="evidence" value="ECO:0007669"/>
    <property type="project" value="TreeGrafter"/>
</dbReference>
<reference evidence="13" key="1">
    <citation type="submission" date="2017-09" db="EMBL/GenBank/DDBJ databases">
        <title>Depth-based differentiation of microbial function through sediment-hosted aquifers and enrichment of novel symbionts in the deep terrestrial subsurface.</title>
        <authorList>
            <person name="Probst A.J."/>
            <person name="Ladd B."/>
            <person name="Jarett J.K."/>
            <person name="Geller-Mcgrath D.E."/>
            <person name="Sieber C.M.K."/>
            <person name="Emerson J.B."/>
            <person name="Anantharaman K."/>
            <person name="Thomas B.C."/>
            <person name="Malmstrom R."/>
            <person name="Stieglmeier M."/>
            <person name="Klingl A."/>
            <person name="Woyke T."/>
            <person name="Ryan C.M."/>
            <person name="Banfield J.F."/>
        </authorList>
    </citation>
    <scope>NUCLEOTIDE SEQUENCE [LARGE SCALE GENOMIC DNA]</scope>
</reference>
<organism evidence="12 13">
    <name type="scientific">Candidatus Kaiserbacteria bacterium CG_4_9_14_0_2_um_filter_41_32</name>
    <dbReference type="NCBI Taxonomy" id="1974601"/>
    <lineage>
        <taxon>Bacteria</taxon>
        <taxon>Candidatus Kaiseribacteriota</taxon>
    </lineage>
</organism>
<keyword evidence="7 12" id="KW-0418">Kinase</keyword>
<evidence type="ECO:0000256" key="7">
    <source>
        <dbReference type="ARBA" id="ARBA00022777"/>
    </source>
</evidence>
<dbReference type="Pfam" id="PF00696">
    <property type="entry name" value="AA_kinase"/>
    <property type="match status" value="1"/>
</dbReference>
<comment type="caution">
    <text evidence="12">The sequence shown here is derived from an EMBL/GenBank/DDBJ whole genome shotgun (WGS) entry which is preliminary data.</text>
</comment>
<dbReference type="AlphaFoldDB" id="A0A2M8FFG5"/>
<keyword evidence="4" id="KW-0963">Cytoplasm</keyword>